<dbReference type="Gene3D" id="2.102.10.10">
    <property type="entry name" value="Rieske [2Fe-2S] iron-sulphur domain"/>
    <property type="match status" value="1"/>
</dbReference>
<dbReference type="InterPro" id="IPR036188">
    <property type="entry name" value="FAD/NAD-bd_sf"/>
</dbReference>
<dbReference type="PROSITE" id="PS51296">
    <property type="entry name" value="RIESKE"/>
    <property type="match status" value="1"/>
</dbReference>
<feature type="domain" description="Rieske" evidence="6">
    <location>
        <begin position="401"/>
        <end position="444"/>
    </location>
</feature>
<dbReference type="Pfam" id="PF00355">
    <property type="entry name" value="Rieske"/>
    <property type="match status" value="1"/>
</dbReference>
<sequence>MESIWSSTVSIEHRTPLDGDKRTEAVIIGAGMSGVLTAYRLAKKGVSCIVLESDRIGSGQTRNTTAKITSQHGMKYDYLIRNFGVDMARQYAHANETAIRDYAHLIKDLKISCDFRNCPAYLYSCSRDAVLKAEALAAQQAGIPAEFTTETSLPFSVQGALRFPDQAQFHPLKFLKAVSSELEIYEKTRVLSAEEGKIQTDRGTVTADHVIFACHYPFLNIPGYYFSRMHQDRSYVISLSGAEQLDGMYYGIEPGSLSFRNYKDQLLVGGAGHRTGNNYEGGRYESLKEQALYYWKDSTETARWSAQDCMTLDKIPYIGRFSCKRPNWYVATGFEKWGMTSSMVSARLLTDLITGQENPDSAVFSPQRRITGTAVQEFIKDGLHAAAGLGKGILPTSGKKVCTHMGCRLEWNPDEEMLECPCHGSRFTKDGALVNGPAKRDLTL</sequence>
<keyword evidence="5" id="KW-1015">Disulfide bond</keyword>
<evidence type="ECO:0000313" key="7">
    <source>
        <dbReference type="EMBL" id="UWP59406.1"/>
    </source>
</evidence>
<dbReference type="PANTHER" id="PTHR13847:SF274">
    <property type="entry name" value="RIESKE 2FE-2S IRON-SULFUR PROTEIN YHFW-RELATED"/>
    <property type="match status" value="1"/>
</dbReference>
<evidence type="ECO:0000256" key="1">
    <source>
        <dbReference type="ARBA" id="ARBA00022714"/>
    </source>
</evidence>
<evidence type="ECO:0000256" key="3">
    <source>
        <dbReference type="ARBA" id="ARBA00023004"/>
    </source>
</evidence>
<evidence type="ECO:0000256" key="4">
    <source>
        <dbReference type="ARBA" id="ARBA00023014"/>
    </source>
</evidence>
<dbReference type="InterPro" id="IPR017941">
    <property type="entry name" value="Rieske_2Fe-2S"/>
</dbReference>
<name>A0ABY5VHH3_9FIRM</name>
<dbReference type="Gene3D" id="3.30.9.10">
    <property type="entry name" value="D-Amino Acid Oxidase, subunit A, domain 2"/>
    <property type="match status" value="1"/>
</dbReference>
<dbReference type="PRINTS" id="PR00162">
    <property type="entry name" value="RIESKE"/>
</dbReference>
<organism evidence="7 8">
    <name type="scientific">Ruminococcus gauvreauii</name>
    <dbReference type="NCBI Taxonomy" id="438033"/>
    <lineage>
        <taxon>Bacteria</taxon>
        <taxon>Bacillati</taxon>
        <taxon>Bacillota</taxon>
        <taxon>Clostridia</taxon>
        <taxon>Eubacteriales</taxon>
        <taxon>Oscillospiraceae</taxon>
        <taxon>Ruminococcus</taxon>
    </lineage>
</organism>
<dbReference type="PANTHER" id="PTHR13847">
    <property type="entry name" value="SARCOSINE DEHYDROGENASE-RELATED"/>
    <property type="match status" value="1"/>
</dbReference>
<keyword evidence="8" id="KW-1185">Reference proteome</keyword>
<protein>
    <submittedName>
        <fullName evidence="7">FAD-dependent oxidoreductase</fullName>
    </submittedName>
</protein>
<keyword evidence="4" id="KW-0411">Iron-sulfur</keyword>
<dbReference type="Proteomes" id="UP001060164">
    <property type="component" value="Chromosome"/>
</dbReference>
<keyword evidence="2" id="KW-0479">Metal-binding</keyword>
<dbReference type="RefSeq" id="WP_028528016.1">
    <property type="nucleotide sequence ID" value="NZ_CABLBR010000006.1"/>
</dbReference>
<dbReference type="Pfam" id="PF01266">
    <property type="entry name" value="DAO"/>
    <property type="match status" value="1"/>
</dbReference>
<dbReference type="Gene3D" id="3.50.50.60">
    <property type="entry name" value="FAD/NAD(P)-binding domain"/>
    <property type="match status" value="1"/>
</dbReference>
<dbReference type="InterPro" id="IPR006076">
    <property type="entry name" value="FAD-dep_OxRdtase"/>
</dbReference>
<evidence type="ECO:0000256" key="2">
    <source>
        <dbReference type="ARBA" id="ARBA00022723"/>
    </source>
</evidence>
<gene>
    <name evidence="7" type="ORF">NQ502_18940</name>
</gene>
<dbReference type="InterPro" id="IPR005805">
    <property type="entry name" value="Rieske_Fe-S_prot_C"/>
</dbReference>
<evidence type="ECO:0000313" key="8">
    <source>
        <dbReference type="Proteomes" id="UP001060164"/>
    </source>
</evidence>
<proteinExistence type="predicted"/>
<keyword evidence="3" id="KW-0408">Iron</keyword>
<dbReference type="SUPFAM" id="SSF51905">
    <property type="entry name" value="FAD/NAD(P)-binding domain"/>
    <property type="match status" value="1"/>
</dbReference>
<dbReference type="InterPro" id="IPR036922">
    <property type="entry name" value="Rieske_2Fe-2S_sf"/>
</dbReference>
<keyword evidence="1" id="KW-0001">2Fe-2S</keyword>
<dbReference type="EMBL" id="CP102290">
    <property type="protein sequence ID" value="UWP59406.1"/>
    <property type="molecule type" value="Genomic_DNA"/>
</dbReference>
<reference evidence="7" key="1">
    <citation type="journal article" date="2022" name="Cell">
        <title>Design, construction, and in vivo augmentation of a complex gut microbiome.</title>
        <authorList>
            <person name="Cheng A.G."/>
            <person name="Ho P.Y."/>
            <person name="Aranda-Diaz A."/>
            <person name="Jain S."/>
            <person name="Yu F.B."/>
            <person name="Meng X."/>
            <person name="Wang M."/>
            <person name="Iakiviak M."/>
            <person name="Nagashima K."/>
            <person name="Zhao A."/>
            <person name="Murugkar P."/>
            <person name="Patil A."/>
            <person name="Atabakhsh K."/>
            <person name="Weakley A."/>
            <person name="Yan J."/>
            <person name="Brumbaugh A.R."/>
            <person name="Higginbottom S."/>
            <person name="Dimas A."/>
            <person name="Shiver A.L."/>
            <person name="Deutschbauer A."/>
            <person name="Neff N."/>
            <person name="Sonnenburg J.L."/>
            <person name="Huang K.C."/>
            <person name="Fischbach M.A."/>
        </authorList>
    </citation>
    <scope>NUCLEOTIDE SEQUENCE</scope>
    <source>
        <strain evidence="7">DSM 19829</strain>
    </source>
</reference>
<dbReference type="SUPFAM" id="SSF50022">
    <property type="entry name" value="ISP domain"/>
    <property type="match status" value="1"/>
</dbReference>
<evidence type="ECO:0000259" key="6">
    <source>
        <dbReference type="PROSITE" id="PS51296"/>
    </source>
</evidence>
<evidence type="ECO:0000256" key="5">
    <source>
        <dbReference type="ARBA" id="ARBA00023157"/>
    </source>
</evidence>
<accession>A0ABY5VHH3</accession>